<dbReference type="Gene3D" id="1.10.10.10">
    <property type="entry name" value="Winged helix-like DNA-binding domain superfamily/Winged helix DNA-binding domain"/>
    <property type="match status" value="1"/>
</dbReference>
<sequence>MSQTLYTPHQLFLQIAEGDEAAFTLLLDKYWNLIYSQSMAYLKDRFKAQDIVQEVFLAIWKSRHKLPEVESPEDYLFIIARNKIFNEVRKKVAEPITDNIEQYYAEQQLRPDRQFDHSEINTLLQDAISQLPPQRRRIFEMSRNEGLTYEAIASQLGISRETVKVQMVKALSFLRQYIRTHIPLYLFLKFFFNE</sequence>
<dbReference type="InterPro" id="IPR013325">
    <property type="entry name" value="RNA_pol_sigma_r2"/>
</dbReference>
<dbReference type="GO" id="GO:0003677">
    <property type="term" value="F:DNA binding"/>
    <property type="evidence" value="ECO:0007669"/>
    <property type="project" value="InterPro"/>
</dbReference>
<dbReference type="AlphaFoldDB" id="A0A4Q7N582"/>
<feature type="domain" description="RNA polymerase sigma-70 region 2" evidence="5">
    <location>
        <begin position="28"/>
        <end position="91"/>
    </location>
</feature>
<dbReference type="InterPro" id="IPR007627">
    <property type="entry name" value="RNA_pol_sigma70_r2"/>
</dbReference>
<feature type="domain" description="RNA polymerase sigma factor 70 region 4 type 2" evidence="6">
    <location>
        <begin position="123"/>
        <end position="173"/>
    </location>
</feature>
<evidence type="ECO:0000259" key="6">
    <source>
        <dbReference type="Pfam" id="PF08281"/>
    </source>
</evidence>
<evidence type="ECO:0000256" key="3">
    <source>
        <dbReference type="ARBA" id="ARBA00023082"/>
    </source>
</evidence>
<keyword evidence="4" id="KW-0804">Transcription</keyword>
<gene>
    <name evidence="7" type="ORF">EV199_2075</name>
</gene>
<evidence type="ECO:0000256" key="2">
    <source>
        <dbReference type="ARBA" id="ARBA00023015"/>
    </source>
</evidence>
<keyword evidence="2" id="KW-0805">Transcription regulation</keyword>
<dbReference type="PANTHER" id="PTHR43133">
    <property type="entry name" value="RNA POLYMERASE ECF-TYPE SIGMA FACTO"/>
    <property type="match status" value="1"/>
</dbReference>
<dbReference type="InterPro" id="IPR013249">
    <property type="entry name" value="RNA_pol_sigma70_r4_t2"/>
</dbReference>
<dbReference type="SUPFAM" id="SSF88946">
    <property type="entry name" value="Sigma2 domain of RNA polymerase sigma factors"/>
    <property type="match status" value="1"/>
</dbReference>
<protein>
    <submittedName>
        <fullName evidence="7">RNA polymerase sigma-70 factor (ECF subfamily)</fullName>
    </submittedName>
</protein>
<organism evidence="7 8">
    <name type="scientific">Pseudobacter ginsenosidimutans</name>
    <dbReference type="NCBI Taxonomy" id="661488"/>
    <lineage>
        <taxon>Bacteria</taxon>
        <taxon>Pseudomonadati</taxon>
        <taxon>Bacteroidota</taxon>
        <taxon>Chitinophagia</taxon>
        <taxon>Chitinophagales</taxon>
        <taxon>Chitinophagaceae</taxon>
        <taxon>Pseudobacter</taxon>
    </lineage>
</organism>
<dbReference type="NCBIfam" id="TIGR02937">
    <property type="entry name" value="sigma70-ECF"/>
    <property type="match status" value="1"/>
</dbReference>
<name>A0A4Q7N582_9BACT</name>
<dbReference type="RefSeq" id="WP_130540510.1">
    <property type="nucleotide sequence ID" value="NZ_CP042431.1"/>
</dbReference>
<dbReference type="InterPro" id="IPR013324">
    <property type="entry name" value="RNA_pol_sigma_r3/r4-like"/>
</dbReference>
<comment type="similarity">
    <text evidence="1">Belongs to the sigma-70 factor family. ECF subfamily.</text>
</comment>
<dbReference type="SUPFAM" id="SSF88659">
    <property type="entry name" value="Sigma3 and sigma4 domains of RNA polymerase sigma factors"/>
    <property type="match status" value="1"/>
</dbReference>
<keyword evidence="3" id="KW-0731">Sigma factor</keyword>
<evidence type="ECO:0000313" key="8">
    <source>
        <dbReference type="Proteomes" id="UP000293874"/>
    </source>
</evidence>
<evidence type="ECO:0000313" key="7">
    <source>
        <dbReference type="EMBL" id="RZS76196.1"/>
    </source>
</evidence>
<dbReference type="Proteomes" id="UP000293874">
    <property type="component" value="Unassembled WGS sequence"/>
</dbReference>
<dbReference type="InterPro" id="IPR014284">
    <property type="entry name" value="RNA_pol_sigma-70_dom"/>
</dbReference>
<dbReference type="InterPro" id="IPR014327">
    <property type="entry name" value="RNA_pol_sigma70_bacteroid"/>
</dbReference>
<proteinExistence type="inferred from homology"/>
<dbReference type="NCBIfam" id="TIGR02985">
    <property type="entry name" value="Sig70_bacteroi1"/>
    <property type="match status" value="1"/>
</dbReference>
<dbReference type="InterPro" id="IPR036388">
    <property type="entry name" value="WH-like_DNA-bd_sf"/>
</dbReference>
<comment type="caution">
    <text evidence="7">The sequence shown here is derived from an EMBL/GenBank/DDBJ whole genome shotgun (WGS) entry which is preliminary data.</text>
</comment>
<evidence type="ECO:0000259" key="5">
    <source>
        <dbReference type="Pfam" id="PF04542"/>
    </source>
</evidence>
<dbReference type="OrthoDB" id="759001at2"/>
<dbReference type="PANTHER" id="PTHR43133:SF46">
    <property type="entry name" value="RNA POLYMERASE SIGMA-70 FACTOR ECF SUBFAMILY"/>
    <property type="match status" value="1"/>
</dbReference>
<dbReference type="EMBL" id="SGXA01000001">
    <property type="protein sequence ID" value="RZS76196.1"/>
    <property type="molecule type" value="Genomic_DNA"/>
</dbReference>
<dbReference type="Gene3D" id="1.10.1740.10">
    <property type="match status" value="1"/>
</dbReference>
<accession>A0A4Q7N582</accession>
<evidence type="ECO:0000256" key="4">
    <source>
        <dbReference type="ARBA" id="ARBA00023163"/>
    </source>
</evidence>
<dbReference type="GO" id="GO:0016987">
    <property type="term" value="F:sigma factor activity"/>
    <property type="evidence" value="ECO:0007669"/>
    <property type="project" value="UniProtKB-KW"/>
</dbReference>
<evidence type="ECO:0000256" key="1">
    <source>
        <dbReference type="ARBA" id="ARBA00010641"/>
    </source>
</evidence>
<reference evidence="7 8" key="1">
    <citation type="submission" date="2019-02" db="EMBL/GenBank/DDBJ databases">
        <title>Genomic Encyclopedia of Type Strains, Phase IV (KMG-IV): sequencing the most valuable type-strain genomes for metagenomic binning, comparative biology and taxonomic classification.</title>
        <authorList>
            <person name="Goeker M."/>
        </authorList>
    </citation>
    <scope>NUCLEOTIDE SEQUENCE [LARGE SCALE GENOMIC DNA]</scope>
    <source>
        <strain evidence="7 8">DSM 18116</strain>
    </source>
</reference>
<dbReference type="InterPro" id="IPR039425">
    <property type="entry name" value="RNA_pol_sigma-70-like"/>
</dbReference>
<dbReference type="Pfam" id="PF04542">
    <property type="entry name" value="Sigma70_r2"/>
    <property type="match status" value="1"/>
</dbReference>
<dbReference type="CDD" id="cd06171">
    <property type="entry name" value="Sigma70_r4"/>
    <property type="match status" value="1"/>
</dbReference>
<dbReference type="GO" id="GO:0006352">
    <property type="term" value="P:DNA-templated transcription initiation"/>
    <property type="evidence" value="ECO:0007669"/>
    <property type="project" value="InterPro"/>
</dbReference>
<dbReference type="Pfam" id="PF08281">
    <property type="entry name" value="Sigma70_r4_2"/>
    <property type="match status" value="1"/>
</dbReference>
<keyword evidence="8" id="KW-1185">Reference proteome</keyword>